<feature type="compositionally biased region" description="Pro residues" evidence="2">
    <location>
        <begin position="23"/>
        <end position="40"/>
    </location>
</feature>
<feature type="chain" id="PRO_5028264607" evidence="3">
    <location>
        <begin position="20"/>
        <end position="124"/>
    </location>
</feature>
<dbReference type="InParanoid" id="A0A6P7FCW9"/>
<gene>
    <name evidence="5" type="primary">LOC114329024</name>
</gene>
<dbReference type="SMART" id="SM00741">
    <property type="entry name" value="SapB"/>
    <property type="match status" value="1"/>
</dbReference>
<keyword evidence="1" id="KW-1015">Disulfide bond</keyword>
<evidence type="ECO:0000256" key="1">
    <source>
        <dbReference type="ARBA" id="ARBA00023157"/>
    </source>
</evidence>
<dbReference type="KEGG" id="dvv:114329024"/>
<dbReference type="SUPFAM" id="SSF47862">
    <property type="entry name" value="Saposin"/>
    <property type="match status" value="1"/>
</dbReference>
<evidence type="ECO:0000256" key="2">
    <source>
        <dbReference type="SAM" id="MobiDB-lite"/>
    </source>
</evidence>
<dbReference type="Gene3D" id="1.10.225.10">
    <property type="entry name" value="Saposin-like"/>
    <property type="match status" value="1"/>
</dbReference>
<feature type="region of interest" description="Disordered" evidence="2">
    <location>
        <begin position="22"/>
        <end position="43"/>
    </location>
</feature>
<feature type="signal peptide" evidence="3">
    <location>
        <begin position="1"/>
        <end position="19"/>
    </location>
</feature>
<dbReference type="OrthoDB" id="69496at2759"/>
<evidence type="ECO:0000313" key="5">
    <source>
        <dbReference type="RefSeq" id="XP_028133839.1"/>
    </source>
</evidence>
<dbReference type="RefSeq" id="XP_028133839.1">
    <property type="nucleotide sequence ID" value="XM_028278038.1"/>
</dbReference>
<evidence type="ECO:0000256" key="3">
    <source>
        <dbReference type="SAM" id="SignalP"/>
    </source>
</evidence>
<feature type="domain" description="Saposin B-type" evidence="4">
    <location>
        <begin position="43"/>
        <end position="123"/>
    </location>
</feature>
<protein>
    <submittedName>
        <fullName evidence="5">Uncharacterized protein LOC114329024</fullName>
    </submittedName>
</protein>
<dbReference type="InterPro" id="IPR008139">
    <property type="entry name" value="SaposinB_dom"/>
</dbReference>
<sequence>MKTVLILALLCCVALTVYAQGPEPKPTHGPGPEPEPTPEPIPDELRCDTCISLASIIKDYIVERVPVGEVRREVERLCDDLADQLREACERELLPNLDKVYEELKENTPLELCEKHNYCPNPRK</sequence>
<dbReference type="AlphaFoldDB" id="A0A6P7FCW9"/>
<proteinExistence type="predicted"/>
<organism evidence="5">
    <name type="scientific">Diabrotica virgifera virgifera</name>
    <name type="common">western corn rootworm</name>
    <dbReference type="NCBI Taxonomy" id="50390"/>
    <lineage>
        <taxon>Eukaryota</taxon>
        <taxon>Metazoa</taxon>
        <taxon>Ecdysozoa</taxon>
        <taxon>Arthropoda</taxon>
        <taxon>Hexapoda</taxon>
        <taxon>Insecta</taxon>
        <taxon>Pterygota</taxon>
        <taxon>Neoptera</taxon>
        <taxon>Endopterygota</taxon>
        <taxon>Coleoptera</taxon>
        <taxon>Polyphaga</taxon>
        <taxon>Cucujiformia</taxon>
        <taxon>Chrysomeloidea</taxon>
        <taxon>Chrysomelidae</taxon>
        <taxon>Galerucinae</taxon>
        <taxon>Diabroticina</taxon>
        <taxon>Diabroticites</taxon>
        <taxon>Diabrotica</taxon>
    </lineage>
</organism>
<name>A0A6P7FCW9_DIAVI</name>
<evidence type="ECO:0000259" key="4">
    <source>
        <dbReference type="PROSITE" id="PS50015"/>
    </source>
</evidence>
<keyword evidence="3" id="KW-0732">Signal</keyword>
<accession>A0A6P7FCW9</accession>
<dbReference type="InterPro" id="IPR011001">
    <property type="entry name" value="Saposin-like"/>
</dbReference>
<dbReference type="PROSITE" id="PS50015">
    <property type="entry name" value="SAP_B"/>
    <property type="match status" value="1"/>
</dbReference>
<reference evidence="5" key="1">
    <citation type="submission" date="2025-08" db="UniProtKB">
        <authorList>
            <consortium name="RefSeq"/>
        </authorList>
    </citation>
    <scope>IDENTIFICATION</scope>
    <source>
        <tissue evidence="5">Whole insect</tissue>
    </source>
</reference>